<dbReference type="STRING" id="121224.E0VQY2"/>
<dbReference type="RefSeq" id="XP_002428526.1">
    <property type="nucleotide sequence ID" value="XM_002428481.1"/>
</dbReference>
<feature type="compositionally biased region" description="Basic and acidic residues" evidence="3">
    <location>
        <begin position="232"/>
        <end position="247"/>
    </location>
</feature>
<dbReference type="HOGENOM" id="CLU_009647_0_1_1"/>
<dbReference type="InterPro" id="IPR024626">
    <property type="entry name" value="Kri1-like_C"/>
</dbReference>
<evidence type="ECO:0000256" key="3">
    <source>
        <dbReference type="SAM" id="MobiDB-lite"/>
    </source>
</evidence>
<dbReference type="Pfam" id="PF05178">
    <property type="entry name" value="Kri1"/>
    <property type="match status" value="1"/>
</dbReference>
<organism>
    <name type="scientific">Pediculus humanus subsp. corporis</name>
    <name type="common">Body louse</name>
    <dbReference type="NCBI Taxonomy" id="121224"/>
    <lineage>
        <taxon>Eukaryota</taxon>
        <taxon>Metazoa</taxon>
        <taxon>Ecdysozoa</taxon>
        <taxon>Arthropoda</taxon>
        <taxon>Hexapoda</taxon>
        <taxon>Insecta</taxon>
        <taxon>Pterygota</taxon>
        <taxon>Neoptera</taxon>
        <taxon>Paraneoptera</taxon>
        <taxon>Psocodea</taxon>
        <taxon>Troctomorpha</taxon>
        <taxon>Phthiraptera</taxon>
        <taxon>Anoplura</taxon>
        <taxon>Pediculidae</taxon>
        <taxon>Pediculus</taxon>
    </lineage>
</organism>
<dbReference type="eggNOG" id="KOG2409">
    <property type="taxonomic scope" value="Eukaryota"/>
</dbReference>
<dbReference type="PANTHER" id="PTHR14490:SF5">
    <property type="entry name" value="PROTEIN KRI1 HOMOLOG"/>
    <property type="match status" value="1"/>
</dbReference>
<keyword evidence="7" id="KW-1185">Reference proteome</keyword>
<dbReference type="GeneID" id="8237531"/>
<dbReference type="GO" id="GO:0030686">
    <property type="term" value="C:90S preribosome"/>
    <property type="evidence" value="ECO:0007669"/>
    <property type="project" value="TreeGrafter"/>
</dbReference>
<evidence type="ECO:0000256" key="2">
    <source>
        <dbReference type="ARBA" id="ARBA00017294"/>
    </source>
</evidence>
<dbReference type="GO" id="GO:0005730">
    <property type="term" value="C:nucleolus"/>
    <property type="evidence" value="ECO:0007669"/>
    <property type="project" value="TreeGrafter"/>
</dbReference>
<feature type="compositionally biased region" description="Basic and acidic residues" evidence="3">
    <location>
        <begin position="513"/>
        <end position="532"/>
    </location>
</feature>
<dbReference type="Pfam" id="PF12936">
    <property type="entry name" value="Kri1_C"/>
    <property type="match status" value="1"/>
</dbReference>
<dbReference type="InterPro" id="IPR018034">
    <property type="entry name" value="Kri1"/>
</dbReference>
<feature type="region of interest" description="Disordered" evidence="3">
    <location>
        <begin position="481"/>
        <end position="603"/>
    </location>
</feature>
<dbReference type="InParanoid" id="E0VQY2"/>
<evidence type="ECO:0000256" key="1">
    <source>
        <dbReference type="ARBA" id="ARBA00007473"/>
    </source>
</evidence>
<feature type="compositionally biased region" description="Low complexity" evidence="3">
    <location>
        <begin position="561"/>
        <end position="570"/>
    </location>
</feature>
<feature type="region of interest" description="Disordered" evidence="3">
    <location>
        <begin position="218"/>
        <end position="247"/>
    </location>
</feature>
<proteinExistence type="inferred from homology"/>
<dbReference type="VEuPathDB" id="VectorBase:PHUM388930"/>
<sequence length="603" mass="71129">MNLLDDSEGDVNFTINKAYAQKYEKWRQGEELQKLKDKYGDCPQSDTSSSEEEDEDGREFTEKMDKDFFKTLSSLKEKNPKIYDKNIHFFDANDSQNQSTKTKKNGEFCSIGKYQRKILLENDGKFSDDEGLRKFWTDPSLDKGEQFLRDYILNKRFLEKNEDRIPSYDEIVHDSDSGLSADENTLEQQEEFERKYNFRFEEPDHEFVKRFPRTLEQSMRKKDERRKKHREKVKERKESEKAKKAEDLKRLKSLKKKEIMDKIKKLQEITGNEDICFESKDLEGDFNPDEHDKRMSELFNSEYYSSCADETRPEFPELDEELEIENWDEWNGEQNSEELHCEDPGFNMDCDYIPSNKSNIQDELVNATKRNKKRRQSKFAAAVAKKKPLFDPKNKSFEKYVDEYYSLDYEDLIGDMPCRFKYRKVVPNDFGLSVEEILAAPDKELNSWVSVKKIMQRRPENVELYDVQAYKKKGQNIRKKQKCLPSLYNDSEKTDDKTSDDKSNLSNNFEDNSNFHKDNISKGRNDSKKQEGAFESFKSKSKNNNSNSNFKRSKVSKQNEKNNSAENNLNDISDSRLMSYGINPKKFRNKLKYGSGKKKDSSS</sequence>
<gene>
    <name evidence="6" type="primary">8237531</name>
    <name evidence="5" type="ORF">Phum_PHUM388930</name>
</gene>
<reference evidence="6" key="3">
    <citation type="submission" date="2020-05" db="UniProtKB">
        <authorList>
            <consortium name="EnsemblMetazoa"/>
        </authorList>
    </citation>
    <scope>IDENTIFICATION</scope>
    <source>
        <strain evidence="6">USDA</strain>
    </source>
</reference>
<evidence type="ECO:0000313" key="7">
    <source>
        <dbReference type="Proteomes" id="UP000009046"/>
    </source>
</evidence>
<dbReference type="FunCoup" id="E0VQY2">
    <property type="interactions" value="517"/>
</dbReference>
<dbReference type="PANTHER" id="PTHR14490">
    <property type="entry name" value="ZINC FINGER, ZZ TYPE"/>
    <property type="match status" value="1"/>
</dbReference>
<dbReference type="EMBL" id="AAZO01004552">
    <property type="status" value="NOT_ANNOTATED_CDS"/>
    <property type="molecule type" value="Genomic_DNA"/>
</dbReference>
<dbReference type="EMBL" id="DS235442">
    <property type="protein sequence ID" value="EEB15788.1"/>
    <property type="molecule type" value="Genomic_DNA"/>
</dbReference>
<dbReference type="EMBL" id="AAZO01004551">
    <property type="status" value="NOT_ANNOTATED_CDS"/>
    <property type="molecule type" value="Genomic_DNA"/>
</dbReference>
<dbReference type="EnsemblMetazoa" id="PHUM388930-RA">
    <property type="protein sequence ID" value="PHUM388930-PA"/>
    <property type="gene ID" value="PHUM388930"/>
</dbReference>
<feature type="compositionally biased region" description="Basic and acidic residues" evidence="3">
    <location>
        <begin position="490"/>
        <end position="503"/>
    </location>
</feature>
<comment type="similarity">
    <text evidence="1">Belongs to the KRI1 family.</text>
</comment>
<protein>
    <recommendedName>
        <fullName evidence="2">Protein KRI1 homolog</fullName>
    </recommendedName>
</protein>
<dbReference type="KEGG" id="phu:Phum_PHUM388930"/>
<dbReference type="OMA" id="WDNYDPR"/>
<dbReference type="Proteomes" id="UP000009046">
    <property type="component" value="Unassembled WGS sequence"/>
</dbReference>
<feature type="domain" description="Kri1-like C-terminal" evidence="4">
    <location>
        <begin position="395"/>
        <end position="482"/>
    </location>
</feature>
<evidence type="ECO:0000313" key="6">
    <source>
        <dbReference type="EnsemblMetazoa" id="PHUM388930-PA"/>
    </source>
</evidence>
<reference evidence="5" key="1">
    <citation type="submission" date="2007-04" db="EMBL/GenBank/DDBJ databases">
        <title>Annotation of Pediculus humanus corporis strain USDA.</title>
        <authorList>
            <person name="Kirkness E."/>
            <person name="Hannick L."/>
            <person name="Hass B."/>
            <person name="Bruggner R."/>
            <person name="Lawson D."/>
            <person name="Bidwell S."/>
            <person name="Joardar V."/>
            <person name="Caler E."/>
            <person name="Walenz B."/>
            <person name="Inman J."/>
            <person name="Schobel S."/>
            <person name="Galinsky K."/>
            <person name="Amedeo P."/>
            <person name="Strausberg R."/>
        </authorList>
    </citation>
    <scope>NUCLEOTIDE SEQUENCE</scope>
    <source>
        <strain evidence="5">USDA</strain>
    </source>
</reference>
<name>E0VQY2_PEDHC</name>
<dbReference type="CTD" id="8237531"/>
<dbReference type="AlphaFoldDB" id="E0VQY2"/>
<evidence type="ECO:0000313" key="5">
    <source>
        <dbReference type="EMBL" id="EEB15788.1"/>
    </source>
</evidence>
<reference evidence="5" key="2">
    <citation type="submission" date="2007-04" db="EMBL/GenBank/DDBJ databases">
        <title>The genome of the human body louse.</title>
        <authorList>
            <consortium name="The Human Body Louse Genome Consortium"/>
            <person name="Kirkness E."/>
            <person name="Walenz B."/>
            <person name="Hass B."/>
            <person name="Bruggner R."/>
            <person name="Strausberg R."/>
        </authorList>
    </citation>
    <scope>NUCLEOTIDE SEQUENCE</scope>
    <source>
        <strain evidence="5">USDA</strain>
    </source>
</reference>
<accession>E0VQY2</accession>
<dbReference type="OrthoDB" id="10252032at2759"/>
<dbReference type="GO" id="GO:0000447">
    <property type="term" value="P:endonucleolytic cleavage in ITS1 to separate SSU-rRNA from 5.8S rRNA and LSU-rRNA from tricistronic rRNA transcript (SSU-rRNA, 5.8S rRNA, LSU-rRNA)"/>
    <property type="evidence" value="ECO:0007669"/>
    <property type="project" value="TreeGrafter"/>
</dbReference>
<evidence type="ECO:0000259" key="4">
    <source>
        <dbReference type="Pfam" id="PF12936"/>
    </source>
</evidence>
<feature type="region of interest" description="Disordered" evidence="3">
    <location>
        <begin position="35"/>
        <end position="60"/>
    </location>
</feature>